<gene>
    <name evidence="2" type="primary">Dvir\GJ26834</name>
    <name evidence="2" type="ORF">Dvir_GJ26834</name>
</gene>
<evidence type="ECO:0000313" key="3">
    <source>
        <dbReference type="Proteomes" id="UP000008792"/>
    </source>
</evidence>
<proteinExistence type="predicted"/>
<dbReference type="AlphaFoldDB" id="A0A0Q9WNI7"/>
<dbReference type="InParanoid" id="A0A0Q9WNI7"/>
<dbReference type="STRING" id="7244.A0A0Q9WNI7"/>
<dbReference type="Proteomes" id="UP000008792">
    <property type="component" value="Unassembled WGS sequence"/>
</dbReference>
<accession>A0A0Q9WNI7</accession>
<feature type="region of interest" description="Disordered" evidence="1">
    <location>
        <begin position="59"/>
        <end position="79"/>
    </location>
</feature>
<organism evidence="2 3">
    <name type="scientific">Drosophila virilis</name>
    <name type="common">Fruit fly</name>
    <dbReference type="NCBI Taxonomy" id="7244"/>
    <lineage>
        <taxon>Eukaryota</taxon>
        <taxon>Metazoa</taxon>
        <taxon>Ecdysozoa</taxon>
        <taxon>Arthropoda</taxon>
        <taxon>Hexapoda</taxon>
        <taxon>Insecta</taxon>
        <taxon>Pterygota</taxon>
        <taxon>Neoptera</taxon>
        <taxon>Endopterygota</taxon>
        <taxon>Diptera</taxon>
        <taxon>Brachycera</taxon>
        <taxon>Muscomorpha</taxon>
        <taxon>Ephydroidea</taxon>
        <taxon>Drosophilidae</taxon>
        <taxon>Drosophila</taxon>
    </lineage>
</organism>
<feature type="compositionally biased region" description="Acidic residues" evidence="1">
    <location>
        <begin position="59"/>
        <end position="69"/>
    </location>
</feature>
<protein>
    <submittedName>
        <fullName evidence="2">Uncharacterized protein, isoform A</fullName>
    </submittedName>
</protein>
<name>A0A0Q9WNI7_DROVI</name>
<sequence>MSKLIGLPILWVIIKIYIKKSTIPVTVAEIAEVSQMLMAALGNNVEDENTVALDQFEENDPLEDSESDYSEQRSESDFNISDDDIIEISNKKGKRPSRSSFGKTIRNRWSNEEREEIYQAFGDLLSLKGLPSLKQCNAVINNSTYLKCRTPAQVKTWIDNQRKAKSRKSTPQTD</sequence>
<evidence type="ECO:0000313" key="2">
    <source>
        <dbReference type="EMBL" id="KRF82532.1"/>
    </source>
</evidence>
<dbReference type="EMBL" id="CH940668">
    <property type="protein sequence ID" value="KRF82532.1"/>
    <property type="molecule type" value="Genomic_DNA"/>
</dbReference>
<keyword evidence="3" id="KW-1185">Reference proteome</keyword>
<dbReference type="OrthoDB" id="7883835at2759"/>
<reference evidence="2 3" key="1">
    <citation type="journal article" date="2007" name="Nature">
        <title>Evolution of genes and genomes on the Drosophila phylogeny.</title>
        <authorList>
            <consortium name="Drosophila 12 Genomes Consortium"/>
            <person name="Clark A.G."/>
            <person name="Eisen M.B."/>
            <person name="Smith D.R."/>
            <person name="Bergman C.M."/>
            <person name="Oliver B."/>
            <person name="Markow T.A."/>
            <person name="Kaufman T.C."/>
            <person name="Kellis M."/>
            <person name="Gelbart W."/>
            <person name="Iyer V.N."/>
            <person name="Pollard D.A."/>
            <person name="Sackton T.B."/>
            <person name="Larracuente A.M."/>
            <person name="Singh N.D."/>
            <person name="Abad J.P."/>
            <person name="Abt D.N."/>
            <person name="Adryan B."/>
            <person name="Aguade M."/>
            <person name="Akashi H."/>
            <person name="Anderson W.W."/>
            <person name="Aquadro C.F."/>
            <person name="Ardell D.H."/>
            <person name="Arguello R."/>
            <person name="Artieri C.G."/>
            <person name="Barbash D.A."/>
            <person name="Barker D."/>
            <person name="Barsanti P."/>
            <person name="Batterham P."/>
            <person name="Batzoglou S."/>
            <person name="Begun D."/>
            <person name="Bhutkar A."/>
            <person name="Blanco E."/>
            <person name="Bosak S.A."/>
            <person name="Bradley R.K."/>
            <person name="Brand A.D."/>
            <person name="Brent M.R."/>
            <person name="Brooks A.N."/>
            <person name="Brown R.H."/>
            <person name="Butlin R.K."/>
            <person name="Caggese C."/>
            <person name="Calvi B.R."/>
            <person name="Bernardo de Carvalho A."/>
            <person name="Caspi A."/>
            <person name="Castrezana S."/>
            <person name="Celniker S.E."/>
            <person name="Chang J.L."/>
            <person name="Chapple C."/>
            <person name="Chatterji S."/>
            <person name="Chinwalla A."/>
            <person name="Civetta A."/>
            <person name="Clifton S.W."/>
            <person name="Comeron J.M."/>
            <person name="Costello J.C."/>
            <person name="Coyne J.A."/>
            <person name="Daub J."/>
            <person name="David R.G."/>
            <person name="Delcher A.L."/>
            <person name="Delehaunty K."/>
            <person name="Do C.B."/>
            <person name="Ebling H."/>
            <person name="Edwards K."/>
            <person name="Eickbush T."/>
            <person name="Evans J.D."/>
            <person name="Filipski A."/>
            <person name="Findeiss S."/>
            <person name="Freyhult E."/>
            <person name="Fulton L."/>
            <person name="Fulton R."/>
            <person name="Garcia A.C."/>
            <person name="Gardiner A."/>
            <person name="Garfield D.A."/>
            <person name="Garvin B.E."/>
            <person name="Gibson G."/>
            <person name="Gilbert D."/>
            <person name="Gnerre S."/>
            <person name="Godfrey J."/>
            <person name="Good R."/>
            <person name="Gotea V."/>
            <person name="Gravely B."/>
            <person name="Greenberg A.J."/>
            <person name="Griffiths-Jones S."/>
            <person name="Gross S."/>
            <person name="Guigo R."/>
            <person name="Gustafson E.A."/>
            <person name="Haerty W."/>
            <person name="Hahn M.W."/>
            <person name="Halligan D.L."/>
            <person name="Halpern A.L."/>
            <person name="Halter G.M."/>
            <person name="Han M.V."/>
            <person name="Heger A."/>
            <person name="Hillier L."/>
            <person name="Hinrichs A.S."/>
            <person name="Holmes I."/>
            <person name="Hoskins R.A."/>
            <person name="Hubisz M.J."/>
            <person name="Hultmark D."/>
            <person name="Huntley M.A."/>
            <person name="Jaffe D.B."/>
            <person name="Jagadeeshan S."/>
            <person name="Jeck W.R."/>
            <person name="Johnson J."/>
            <person name="Jones C.D."/>
            <person name="Jordan W.C."/>
            <person name="Karpen G.H."/>
            <person name="Kataoka E."/>
            <person name="Keightley P.D."/>
            <person name="Kheradpour P."/>
            <person name="Kirkness E.F."/>
            <person name="Koerich L.B."/>
            <person name="Kristiansen K."/>
            <person name="Kudrna D."/>
            <person name="Kulathinal R.J."/>
            <person name="Kumar S."/>
            <person name="Kwok R."/>
            <person name="Lander E."/>
            <person name="Langley C.H."/>
            <person name="Lapoint R."/>
            <person name="Lazzaro B.P."/>
            <person name="Lee S.J."/>
            <person name="Levesque L."/>
            <person name="Li R."/>
            <person name="Lin C.F."/>
            <person name="Lin M.F."/>
            <person name="Lindblad-Toh K."/>
            <person name="Llopart A."/>
            <person name="Long M."/>
            <person name="Low L."/>
            <person name="Lozovsky E."/>
            <person name="Lu J."/>
            <person name="Luo M."/>
            <person name="Machado C.A."/>
            <person name="Makalowski W."/>
            <person name="Marzo M."/>
            <person name="Matsuda M."/>
            <person name="Matzkin L."/>
            <person name="McAllister B."/>
            <person name="McBride C.S."/>
            <person name="McKernan B."/>
            <person name="McKernan K."/>
            <person name="Mendez-Lago M."/>
            <person name="Minx P."/>
            <person name="Mollenhauer M.U."/>
            <person name="Montooth K."/>
            <person name="Mount S.M."/>
            <person name="Mu X."/>
            <person name="Myers E."/>
            <person name="Negre B."/>
            <person name="Newfeld S."/>
            <person name="Nielsen R."/>
            <person name="Noor M.A."/>
            <person name="O'Grady P."/>
            <person name="Pachter L."/>
            <person name="Papaceit M."/>
            <person name="Parisi M.J."/>
            <person name="Parisi M."/>
            <person name="Parts L."/>
            <person name="Pedersen J.S."/>
            <person name="Pesole G."/>
            <person name="Phillippy A.M."/>
            <person name="Ponting C.P."/>
            <person name="Pop M."/>
            <person name="Porcelli D."/>
            <person name="Powell J.R."/>
            <person name="Prohaska S."/>
            <person name="Pruitt K."/>
            <person name="Puig M."/>
            <person name="Quesneville H."/>
            <person name="Ram K.R."/>
            <person name="Rand D."/>
            <person name="Rasmussen M.D."/>
            <person name="Reed L.K."/>
            <person name="Reenan R."/>
            <person name="Reily A."/>
            <person name="Remington K.A."/>
            <person name="Rieger T.T."/>
            <person name="Ritchie M.G."/>
            <person name="Robin C."/>
            <person name="Rogers Y.H."/>
            <person name="Rohde C."/>
            <person name="Rozas J."/>
            <person name="Rubenfield M.J."/>
            <person name="Ruiz A."/>
            <person name="Russo S."/>
            <person name="Salzberg S.L."/>
            <person name="Sanchez-Gracia A."/>
            <person name="Saranga D.J."/>
            <person name="Sato H."/>
            <person name="Schaeffer S.W."/>
            <person name="Schatz M.C."/>
            <person name="Schlenke T."/>
            <person name="Schwartz R."/>
            <person name="Segarra C."/>
            <person name="Singh R.S."/>
            <person name="Sirot L."/>
            <person name="Sirota M."/>
            <person name="Sisneros N.B."/>
            <person name="Smith C.D."/>
            <person name="Smith T.F."/>
            <person name="Spieth J."/>
            <person name="Stage D.E."/>
            <person name="Stark A."/>
            <person name="Stephan W."/>
            <person name="Strausberg R.L."/>
            <person name="Strempel S."/>
            <person name="Sturgill D."/>
            <person name="Sutton G."/>
            <person name="Sutton G.G."/>
            <person name="Tao W."/>
            <person name="Teichmann S."/>
            <person name="Tobari Y.N."/>
            <person name="Tomimura Y."/>
            <person name="Tsolas J.M."/>
            <person name="Valente V.L."/>
            <person name="Venter E."/>
            <person name="Venter J.C."/>
            <person name="Vicario S."/>
            <person name="Vieira F.G."/>
            <person name="Vilella A.J."/>
            <person name="Villasante A."/>
            <person name="Walenz B."/>
            <person name="Wang J."/>
            <person name="Wasserman M."/>
            <person name="Watts T."/>
            <person name="Wilson D."/>
            <person name="Wilson R.K."/>
            <person name="Wing R.A."/>
            <person name="Wolfner M.F."/>
            <person name="Wong A."/>
            <person name="Wong G.K."/>
            <person name="Wu C.I."/>
            <person name="Wu G."/>
            <person name="Yamamoto D."/>
            <person name="Yang H.P."/>
            <person name="Yang S.P."/>
            <person name="Yorke J.A."/>
            <person name="Yoshida K."/>
            <person name="Zdobnov E."/>
            <person name="Zhang P."/>
            <person name="Zhang Y."/>
            <person name="Zimin A.V."/>
            <person name="Baldwin J."/>
            <person name="Abdouelleil A."/>
            <person name="Abdulkadir J."/>
            <person name="Abebe A."/>
            <person name="Abera B."/>
            <person name="Abreu J."/>
            <person name="Acer S.C."/>
            <person name="Aftuck L."/>
            <person name="Alexander A."/>
            <person name="An P."/>
            <person name="Anderson E."/>
            <person name="Anderson S."/>
            <person name="Arachi H."/>
            <person name="Azer M."/>
            <person name="Bachantsang P."/>
            <person name="Barry A."/>
            <person name="Bayul T."/>
            <person name="Berlin A."/>
            <person name="Bessette D."/>
            <person name="Bloom T."/>
            <person name="Blye J."/>
            <person name="Boguslavskiy L."/>
            <person name="Bonnet C."/>
            <person name="Boukhgalter B."/>
            <person name="Bourzgui I."/>
            <person name="Brown A."/>
            <person name="Cahill P."/>
            <person name="Channer S."/>
            <person name="Cheshatsang Y."/>
            <person name="Chuda L."/>
            <person name="Citroen M."/>
            <person name="Collymore A."/>
            <person name="Cooke P."/>
            <person name="Costello M."/>
            <person name="D'Aco K."/>
            <person name="Daza R."/>
            <person name="De Haan G."/>
            <person name="DeGray S."/>
            <person name="DeMaso C."/>
            <person name="Dhargay N."/>
            <person name="Dooley K."/>
            <person name="Dooley E."/>
            <person name="Doricent M."/>
            <person name="Dorje P."/>
            <person name="Dorjee K."/>
            <person name="Dupes A."/>
            <person name="Elong R."/>
            <person name="Falk J."/>
            <person name="Farina A."/>
            <person name="Faro S."/>
            <person name="Ferguson D."/>
            <person name="Fisher S."/>
            <person name="Foley C.D."/>
            <person name="Franke A."/>
            <person name="Friedrich D."/>
            <person name="Gadbois L."/>
            <person name="Gearin G."/>
            <person name="Gearin C.R."/>
            <person name="Giannoukos G."/>
            <person name="Goode T."/>
            <person name="Graham J."/>
            <person name="Grandbois E."/>
            <person name="Grewal S."/>
            <person name="Gyaltsen K."/>
            <person name="Hafez N."/>
            <person name="Hagos B."/>
            <person name="Hall J."/>
            <person name="Henson C."/>
            <person name="Hollinger A."/>
            <person name="Honan T."/>
            <person name="Huard M.D."/>
            <person name="Hughes L."/>
            <person name="Hurhula B."/>
            <person name="Husby M.E."/>
            <person name="Kamat A."/>
            <person name="Kanga B."/>
            <person name="Kashin S."/>
            <person name="Khazanovich D."/>
            <person name="Kisner P."/>
            <person name="Lance K."/>
            <person name="Lara M."/>
            <person name="Lee W."/>
            <person name="Lennon N."/>
            <person name="Letendre F."/>
            <person name="LeVine R."/>
            <person name="Lipovsky A."/>
            <person name="Liu X."/>
            <person name="Liu J."/>
            <person name="Liu S."/>
            <person name="Lokyitsang T."/>
            <person name="Lokyitsang Y."/>
            <person name="Lubonja R."/>
            <person name="Lui A."/>
            <person name="MacDonald P."/>
            <person name="Magnisalis V."/>
            <person name="Maru K."/>
            <person name="Matthews C."/>
            <person name="McCusker W."/>
            <person name="McDonough S."/>
            <person name="Mehta T."/>
            <person name="Meldrim J."/>
            <person name="Meneus L."/>
            <person name="Mihai O."/>
            <person name="Mihalev A."/>
            <person name="Mihova T."/>
            <person name="Mittelman R."/>
            <person name="Mlenga V."/>
            <person name="Montmayeur A."/>
            <person name="Mulrain L."/>
            <person name="Navidi A."/>
            <person name="Naylor J."/>
            <person name="Negash T."/>
            <person name="Nguyen T."/>
            <person name="Nguyen N."/>
            <person name="Nicol R."/>
            <person name="Norbu C."/>
            <person name="Norbu N."/>
            <person name="Novod N."/>
            <person name="O'Neill B."/>
            <person name="Osman S."/>
            <person name="Markiewicz E."/>
            <person name="Oyono O.L."/>
            <person name="Patti C."/>
            <person name="Phunkhang P."/>
            <person name="Pierre F."/>
            <person name="Priest M."/>
            <person name="Raghuraman S."/>
            <person name="Rege F."/>
            <person name="Reyes R."/>
            <person name="Rise C."/>
            <person name="Rogov P."/>
            <person name="Ross K."/>
            <person name="Ryan E."/>
            <person name="Settipalli S."/>
            <person name="Shea T."/>
            <person name="Sherpa N."/>
            <person name="Shi L."/>
            <person name="Shih D."/>
            <person name="Sparrow T."/>
            <person name="Spaulding J."/>
            <person name="Stalker J."/>
            <person name="Stange-Thomann N."/>
            <person name="Stavropoulos S."/>
            <person name="Stone C."/>
            <person name="Strader C."/>
            <person name="Tesfaye S."/>
            <person name="Thomson T."/>
            <person name="Thoulutsang Y."/>
            <person name="Thoulutsang D."/>
            <person name="Topham K."/>
            <person name="Topping I."/>
            <person name="Tsamla T."/>
            <person name="Vassiliev H."/>
            <person name="Vo A."/>
            <person name="Wangchuk T."/>
            <person name="Wangdi T."/>
            <person name="Weiand M."/>
            <person name="Wilkinson J."/>
            <person name="Wilson A."/>
            <person name="Yadav S."/>
            <person name="Young G."/>
            <person name="Yu Q."/>
            <person name="Zembek L."/>
            <person name="Zhong D."/>
            <person name="Zimmer A."/>
            <person name="Zwirko Z."/>
            <person name="Jaffe D.B."/>
            <person name="Alvarez P."/>
            <person name="Brockman W."/>
            <person name="Butler J."/>
            <person name="Chin C."/>
            <person name="Gnerre S."/>
            <person name="Grabherr M."/>
            <person name="Kleber M."/>
            <person name="Mauceli E."/>
            <person name="MacCallum I."/>
        </authorList>
    </citation>
    <scope>NUCLEOTIDE SEQUENCE [LARGE SCALE GENOMIC DNA]</scope>
    <source>
        <strain evidence="3">Tucson 15010-1051.87</strain>
    </source>
</reference>
<evidence type="ECO:0000256" key="1">
    <source>
        <dbReference type="SAM" id="MobiDB-lite"/>
    </source>
</evidence>